<evidence type="ECO:0000313" key="8">
    <source>
        <dbReference type="Proteomes" id="UP000799438"/>
    </source>
</evidence>
<dbReference type="GO" id="GO:0000981">
    <property type="term" value="F:DNA-binding transcription factor activity, RNA polymerase II-specific"/>
    <property type="evidence" value="ECO:0007669"/>
    <property type="project" value="InterPro"/>
</dbReference>
<dbReference type="PROSITE" id="PS00463">
    <property type="entry name" value="ZN2_CY6_FUNGAL_1"/>
    <property type="match status" value="1"/>
</dbReference>
<dbReference type="GeneID" id="54295032"/>
<dbReference type="GO" id="GO:0003677">
    <property type="term" value="F:DNA binding"/>
    <property type="evidence" value="ECO:0007669"/>
    <property type="project" value="UniProtKB-KW"/>
</dbReference>
<dbReference type="Proteomes" id="UP000799438">
    <property type="component" value="Unassembled WGS sequence"/>
</dbReference>
<dbReference type="InterPro" id="IPR050675">
    <property type="entry name" value="OAF3"/>
</dbReference>
<keyword evidence="2" id="KW-0238">DNA-binding</keyword>
<evidence type="ECO:0000256" key="2">
    <source>
        <dbReference type="ARBA" id="ARBA00023125"/>
    </source>
</evidence>
<evidence type="ECO:0000256" key="5">
    <source>
        <dbReference type="SAM" id="MobiDB-lite"/>
    </source>
</evidence>
<evidence type="ECO:0000256" key="4">
    <source>
        <dbReference type="ARBA" id="ARBA00023242"/>
    </source>
</evidence>
<proteinExistence type="predicted"/>
<evidence type="ECO:0000256" key="3">
    <source>
        <dbReference type="ARBA" id="ARBA00023163"/>
    </source>
</evidence>
<dbReference type="SUPFAM" id="SSF57701">
    <property type="entry name" value="Zn2/Cys6 DNA-binding domain"/>
    <property type="match status" value="1"/>
</dbReference>
<dbReference type="PANTHER" id="PTHR31069:SF32">
    <property type="entry name" value="ARGININE METABOLISM REGULATION PROTEIN II"/>
    <property type="match status" value="1"/>
</dbReference>
<dbReference type="OrthoDB" id="5089701at2759"/>
<dbReference type="GO" id="GO:0008270">
    <property type="term" value="F:zinc ion binding"/>
    <property type="evidence" value="ECO:0007669"/>
    <property type="project" value="InterPro"/>
</dbReference>
<gene>
    <name evidence="7" type="ORF">K452DRAFT_236777</name>
</gene>
<keyword evidence="8" id="KW-1185">Reference proteome</keyword>
<organism evidence="7 8">
    <name type="scientific">Aplosporella prunicola CBS 121167</name>
    <dbReference type="NCBI Taxonomy" id="1176127"/>
    <lineage>
        <taxon>Eukaryota</taxon>
        <taxon>Fungi</taxon>
        <taxon>Dikarya</taxon>
        <taxon>Ascomycota</taxon>
        <taxon>Pezizomycotina</taxon>
        <taxon>Dothideomycetes</taxon>
        <taxon>Dothideomycetes incertae sedis</taxon>
        <taxon>Botryosphaeriales</taxon>
        <taxon>Aplosporellaceae</taxon>
        <taxon>Aplosporella</taxon>
    </lineage>
</organism>
<feature type="domain" description="Zn(2)-C6 fungal-type" evidence="6">
    <location>
        <begin position="12"/>
        <end position="40"/>
    </location>
</feature>
<dbReference type="EMBL" id="ML995510">
    <property type="protein sequence ID" value="KAF2136914.1"/>
    <property type="molecule type" value="Genomic_DNA"/>
</dbReference>
<protein>
    <recommendedName>
        <fullName evidence="6">Zn(2)-C6 fungal-type domain-containing protein</fullName>
    </recommendedName>
</protein>
<dbReference type="PROSITE" id="PS50048">
    <property type="entry name" value="ZN2_CY6_FUNGAL_2"/>
    <property type="match status" value="1"/>
</dbReference>
<dbReference type="SMART" id="SM00066">
    <property type="entry name" value="GAL4"/>
    <property type="match status" value="1"/>
</dbReference>
<keyword evidence="4" id="KW-0539">Nucleus</keyword>
<dbReference type="InterPro" id="IPR021858">
    <property type="entry name" value="Fun_TF"/>
</dbReference>
<dbReference type="AlphaFoldDB" id="A0A6A6B118"/>
<dbReference type="InterPro" id="IPR036864">
    <property type="entry name" value="Zn2-C6_fun-type_DNA-bd_sf"/>
</dbReference>
<dbReference type="CDD" id="cd00067">
    <property type="entry name" value="GAL4"/>
    <property type="match status" value="1"/>
</dbReference>
<evidence type="ECO:0000313" key="7">
    <source>
        <dbReference type="EMBL" id="KAF2136914.1"/>
    </source>
</evidence>
<evidence type="ECO:0000256" key="1">
    <source>
        <dbReference type="ARBA" id="ARBA00023015"/>
    </source>
</evidence>
<name>A0A6A6B118_9PEZI</name>
<reference evidence="7" key="1">
    <citation type="journal article" date="2020" name="Stud. Mycol.">
        <title>101 Dothideomycetes genomes: a test case for predicting lifestyles and emergence of pathogens.</title>
        <authorList>
            <person name="Haridas S."/>
            <person name="Albert R."/>
            <person name="Binder M."/>
            <person name="Bloem J."/>
            <person name="Labutti K."/>
            <person name="Salamov A."/>
            <person name="Andreopoulos B."/>
            <person name="Baker S."/>
            <person name="Barry K."/>
            <person name="Bills G."/>
            <person name="Bluhm B."/>
            <person name="Cannon C."/>
            <person name="Castanera R."/>
            <person name="Culley D."/>
            <person name="Daum C."/>
            <person name="Ezra D."/>
            <person name="Gonzalez J."/>
            <person name="Henrissat B."/>
            <person name="Kuo A."/>
            <person name="Liang C."/>
            <person name="Lipzen A."/>
            <person name="Lutzoni F."/>
            <person name="Magnuson J."/>
            <person name="Mondo S."/>
            <person name="Nolan M."/>
            <person name="Ohm R."/>
            <person name="Pangilinan J."/>
            <person name="Park H.-J."/>
            <person name="Ramirez L."/>
            <person name="Alfaro M."/>
            <person name="Sun H."/>
            <person name="Tritt A."/>
            <person name="Yoshinaga Y."/>
            <person name="Zwiers L.-H."/>
            <person name="Turgeon B."/>
            <person name="Goodwin S."/>
            <person name="Spatafora J."/>
            <person name="Crous P."/>
            <person name="Grigoriev I."/>
        </authorList>
    </citation>
    <scope>NUCLEOTIDE SEQUENCE</scope>
    <source>
        <strain evidence="7">CBS 121167</strain>
    </source>
</reference>
<keyword evidence="3" id="KW-0804">Transcription</keyword>
<feature type="region of interest" description="Disordered" evidence="5">
    <location>
        <begin position="148"/>
        <end position="172"/>
    </location>
</feature>
<dbReference type="RefSeq" id="XP_033392632.1">
    <property type="nucleotide sequence ID" value="XM_033537536.1"/>
</dbReference>
<dbReference type="Pfam" id="PF11951">
    <property type="entry name" value="Fungal_trans_2"/>
    <property type="match status" value="1"/>
</dbReference>
<keyword evidence="1" id="KW-0805">Transcription regulation</keyword>
<dbReference type="Gene3D" id="4.10.240.10">
    <property type="entry name" value="Zn(2)-C6 fungal-type DNA-binding domain"/>
    <property type="match status" value="1"/>
</dbReference>
<dbReference type="InterPro" id="IPR001138">
    <property type="entry name" value="Zn2Cys6_DnaBD"/>
</dbReference>
<sequence>MSALPRNRSLNGCDTCRTRHVKCDEKRPACDMCQRSHLVCRGYQSRVQFLFDGMTNGVVADRLDDTRFRRPLFTEMERQEMSDYMRASMGRTPASKALTSLDEQSQRWQYLHEDELSIAHGPFSVLKLAQAPTTPKQVQVPEVEFSEYISPPGTDSPRPLQLETAEGTSNSPDHLLEMALGGDTTLDLLELMDSDFNEAFPDTASLFTDLHAVGQADDGLLPSAGLLDIPNHSMAEQAHHGLLPSPIPPSLPLTTLSERLVPQDAGFLLMHYKDHIIKLLSPLKYHRKTPWNVLQLPCAMNTFAELTLGNHPNNARNAVFNGLLAISAFNFTNASSGDAVTYWKGVGDLYKRRAHEFLKLSLRHEVSEPKRAKYKEVLMAMLSMVTLSILVGDIESTRSYLLDAERLVCFKGVQKPKKSRKTRLLHHYYGYTRLFFESTSVSAGTTRAIRNEARMRDEIRQFQPSTVFRFSDWGFNEEQRMLEDKNPELGQNDMHLELPGKWDLTMYPHIYGIPETFLFLLSQATRLGNEREAMEAHPDDYPATSVNTLFQCVKAVEKHIFEWAPPACGYPEGYDATVDPSLLDSNRRVVHHLLLSLHQALIIFFYRRVYDVNPMILQQYAEQTIYHLKKIEEEDQATGGYTAGTVWPGFIAGCEALSTQLQEKFSLWFKSSATASGLPVFGTAKKIAEGVWTKRVQGGDNNISWPTLMREQHLTILCS</sequence>
<dbReference type="PANTHER" id="PTHR31069">
    <property type="entry name" value="OLEATE-ACTIVATED TRANSCRIPTION FACTOR 1-RELATED"/>
    <property type="match status" value="1"/>
</dbReference>
<dbReference type="Pfam" id="PF00172">
    <property type="entry name" value="Zn_clus"/>
    <property type="match status" value="1"/>
</dbReference>
<evidence type="ECO:0000259" key="6">
    <source>
        <dbReference type="PROSITE" id="PS50048"/>
    </source>
</evidence>
<accession>A0A6A6B118</accession>